<feature type="region of interest" description="Disordered" evidence="1">
    <location>
        <begin position="1"/>
        <end position="97"/>
    </location>
</feature>
<protein>
    <recommendedName>
        <fullName evidence="5">Zn(2)-C6 fungal-type domain-containing protein</fullName>
    </recommendedName>
</protein>
<evidence type="ECO:0000313" key="4">
    <source>
        <dbReference type="Proteomes" id="UP000275078"/>
    </source>
</evidence>
<dbReference type="Proteomes" id="UP000275078">
    <property type="component" value="Unassembled WGS sequence"/>
</dbReference>
<proteinExistence type="predicted"/>
<evidence type="ECO:0000256" key="2">
    <source>
        <dbReference type="SAM" id="Phobius"/>
    </source>
</evidence>
<feature type="compositionally biased region" description="Basic and acidic residues" evidence="1">
    <location>
        <begin position="1"/>
        <end position="17"/>
    </location>
</feature>
<evidence type="ECO:0008006" key="5">
    <source>
        <dbReference type="Google" id="ProtNLM"/>
    </source>
</evidence>
<name>A0A3N4I741_ASCIM</name>
<dbReference type="EMBL" id="ML119675">
    <property type="protein sequence ID" value="RPA81895.1"/>
    <property type="molecule type" value="Genomic_DNA"/>
</dbReference>
<feature type="transmembrane region" description="Helical" evidence="2">
    <location>
        <begin position="383"/>
        <end position="411"/>
    </location>
</feature>
<dbReference type="SUPFAM" id="SSF57701">
    <property type="entry name" value="Zn2/Cys6 DNA-binding domain"/>
    <property type="match status" value="1"/>
</dbReference>
<feature type="compositionally biased region" description="Low complexity" evidence="1">
    <location>
        <begin position="78"/>
        <end position="95"/>
    </location>
</feature>
<dbReference type="GO" id="GO:0008270">
    <property type="term" value="F:zinc ion binding"/>
    <property type="evidence" value="ECO:0007669"/>
    <property type="project" value="InterPro"/>
</dbReference>
<gene>
    <name evidence="3" type="ORF">BJ508DRAFT_414387</name>
</gene>
<evidence type="ECO:0000313" key="3">
    <source>
        <dbReference type="EMBL" id="RPA81895.1"/>
    </source>
</evidence>
<dbReference type="GO" id="GO:0000981">
    <property type="term" value="F:DNA-binding transcription factor activity, RNA polymerase II-specific"/>
    <property type="evidence" value="ECO:0007669"/>
    <property type="project" value="InterPro"/>
</dbReference>
<organism evidence="3 4">
    <name type="scientific">Ascobolus immersus RN42</name>
    <dbReference type="NCBI Taxonomy" id="1160509"/>
    <lineage>
        <taxon>Eukaryota</taxon>
        <taxon>Fungi</taxon>
        <taxon>Dikarya</taxon>
        <taxon>Ascomycota</taxon>
        <taxon>Pezizomycotina</taxon>
        <taxon>Pezizomycetes</taxon>
        <taxon>Pezizales</taxon>
        <taxon>Ascobolaceae</taxon>
        <taxon>Ascobolus</taxon>
    </lineage>
</organism>
<feature type="compositionally biased region" description="Polar residues" evidence="1">
    <location>
        <begin position="18"/>
        <end position="28"/>
    </location>
</feature>
<dbReference type="AlphaFoldDB" id="A0A3N4I741"/>
<sequence length="414" mass="44754">MELEKDLDLYPKSDNKATIDSVPNSLHFSPSVIEHSEPNSRAPSAAPLDTGKSPQDGLTDHCVDPALGPSESSIQKDAASVNNGSSASSSSVVLNPGTMSEEDMEAAATGRNIVESIFNEVESQSTHNLQDHRAPGTLDGTTDTYARTKNIRFSTLDSERREGRILVGPPKFSIMHRHDSVKSSASKRPLACDGCYLSKTPCQPFRDSGSKRCWNCQRNGQRCYFDGTDIAPGEPVSGVLRSCDSCRIQKQICGITERLEDGRCQACPICLMVGCSCPESEKAAALKAPKGSSTLRINDDSILSKHLRDATRGCPTGFRPVYDPLTLVPTIRSDVAIRWTGSGSNSILSLEDDLVDIDLEKGRKGQKGAVKKVHARRTCSEKIWFLVKCLVLLVGSVVLVLGVVGGLVYIFRLG</sequence>
<accession>A0A3N4I741</accession>
<dbReference type="InterPro" id="IPR036864">
    <property type="entry name" value="Zn2-C6_fun-type_DNA-bd_sf"/>
</dbReference>
<evidence type="ECO:0000256" key="1">
    <source>
        <dbReference type="SAM" id="MobiDB-lite"/>
    </source>
</evidence>
<keyword evidence="2" id="KW-0472">Membrane</keyword>
<keyword evidence="4" id="KW-1185">Reference proteome</keyword>
<keyword evidence="2" id="KW-1133">Transmembrane helix</keyword>
<reference evidence="3 4" key="1">
    <citation type="journal article" date="2018" name="Nat. Ecol. Evol.">
        <title>Pezizomycetes genomes reveal the molecular basis of ectomycorrhizal truffle lifestyle.</title>
        <authorList>
            <person name="Murat C."/>
            <person name="Payen T."/>
            <person name="Noel B."/>
            <person name="Kuo A."/>
            <person name="Morin E."/>
            <person name="Chen J."/>
            <person name="Kohler A."/>
            <person name="Krizsan K."/>
            <person name="Balestrini R."/>
            <person name="Da Silva C."/>
            <person name="Montanini B."/>
            <person name="Hainaut M."/>
            <person name="Levati E."/>
            <person name="Barry K.W."/>
            <person name="Belfiori B."/>
            <person name="Cichocki N."/>
            <person name="Clum A."/>
            <person name="Dockter R.B."/>
            <person name="Fauchery L."/>
            <person name="Guy J."/>
            <person name="Iotti M."/>
            <person name="Le Tacon F."/>
            <person name="Lindquist E.A."/>
            <person name="Lipzen A."/>
            <person name="Malagnac F."/>
            <person name="Mello A."/>
            <person name="Molinier V."/>
            <person name="Miyauchi S."/>
            <person name="Poulain J."/>
            <person name="Riccioni C."/>
            <person name="Rubini A."/>
            <person name="Sitrit Y."/>
            <person name="Splivallo R."/>
            <person name="Traeger S."/>
            <person name="Wang M."/>
            <person name="Zifcakova L."/>
            <person name="Wipf D."/>
            <person name="Zambonelli A."/>
            <person name="Paolocci F."/>
            <person name="Nowrousian M."/>
            <person name="Ottonello S."/>
            <person name="Baldrian P."/>
            <person name="Spatafora J.W."/>
            <person name="Henrissat B."/>
            <person name="Nagy L.G."/>
            <person name="Aury J.M."/>
            <person name="Wincker P."/>
            <person name="Grigoriev I.V."/>
            <person name="Bonfante P."/>
            <person name="Martin F.M."/>
        </authorList>
    </citation>
    <scope>NUCLEOTIDE SEQUENCE [LARGE SCALE GENOMIC DNA]</scope>
    <source>
        <strain evidence="3 4">RN42</strain>
    </source>
</reference>
<keyword evidence="2" id="KW-0812">Transmembrane</keyword>